<name>B4JPH0_DROGR</name>
<dbReference type="OrthoDB" id="10046704at2759"/>
<organism evidence="4">
    <name type="scientific">Drosophila grimshawi</name>
    <name type="common">Hawaiian fruit fly</name>
    <name type="synonym">Idiomyia grimshawi</name>
    <dbReference type="NCBI Taxonomy" id="7222"/>
    <lineage>
        <taxon>Eukaryota</taxon>
        <taxon>Metazoa</taxon>
        <taxon>Ecdysozoa</taxon>
        <taxon>Arthropoda</taxon>
        <taxon>Hexapoda</taxon>
        <taxon>Insecta</taxon>
        <taxon>Pterygota</taxon>
        <taxon>Neoptera</taxon>
        <taxon>Endopterygota</taxon>
        <taxon>Diptera</taxon>
        <taxon>Brachycera</taxon>
        <taxon>Muscomorpha</taxon>
        <taxon>Ephydroidea</taxon>
        <taxon>Drosophilidae</taxon>
        <taxon>Drosophila</taxon>
        <taxon>Hawaiian Drosophila</taxon>
    </lineage>
</organism>
<dbReference type="Proteomes" id="UP000001070">
    <property type="component" value="Unassembled WGS sequence"/>
</dbReference>
<evidence type="ECO:0000256" key="1">
    <source>
        <dbReference type="SAM" id="MobiDB-lite"/>
    </source>
</evidence>
<feature type="compositionally biased region" description="Basic and acidic residues" evidence="1">
    <location>
        <begin position="303"/>
        <end position="317"/>
    </location>
</feature>
<gene>
    <name evidence="3" type="primary">Dgri\GH13401</name>
    <name evidence="3" type="ORF">Dgri_GH13401</name>
</gene>
<evidence type="ECO:0000313" key="3">
    <source>
        <dbReference type="EMBL" id="EDV98800.1"/>
    </source>
</evidence>
<feature type="compositionally biased region" description="Pro residues" evidence="1">
    <location>
        <begin position="266"/>
        <end position="276"/>
    </location>
</feature>
<feature type="region of interest" description="Disordered" evidence="1">
    <location>
        <begin position="180"/>
        <end position="317"/>
    </location>
</feature>
<dbReference type="EMBL" id="CH916372">
    <property type="protein sequence ID" value="EDV98800.1"/>
    <property type="molecule type" value="Genomic_DNA"/>
</dbReference>
<keyword evidence="2" id="KW-0472">Membrane</keyword>
<dbReference type="AlphaFoldDB" id="B4JPH0"/>
<feature type="transmembrane region" description="Helical" evidence="2">
    <location>
        <begin position="111"/>
        <end position="130"/>
    </location>
</feature>
<accession>B4JPH0</accession>
<dbReference type="eggNOG" id="ENOG502RTNM">
    <property type="taxonomic scope" value="Eukaryota"/>
</dbReference>
<protein>
    <submittedName>
        <fullName evidence="3">GH13401</fullName>
    </submittedName>
</protein>
<feature type="compositionally biased region" description="Low complexity" evidence="1">
    <location>
        <begin position="233"/>
        <end position="265"/>
    </location>
</feature>
<feature type="transmembrane region" description="Helical" evidence="2">
    <location>
        <begin position="6"/>
        <end position="28"/>
    </location>
</feature>
<feature type="compositionally biased region" description="Low complexity" evidence="1">
    <location>
        <begin position="277"/>
        <end position="292"/>
    </location>
</feature>
<proteinExistence type="predicted"/>
<keyword evidence="4" id="KW-1185">Reference proteome</keyword>
<dbReference type="InParanoid" id="B4JPH0"/>
<feature type="compositionally biased region" description="Basic residues" evidence="1">
    <location>
        <begin position="142"/>
        <end position="152"/>
    </location>
</feature>
<keyword evidence="2" id="KW-1133">Transmembrane helix</keyword>
<evidence type="ECO:0000256" key="2">
    <source>
        <dbReference type="SAM" id="Phobius"/>
    </source>
</evidence>
<feature type="compositionally biased region" description="Pro residues" evidence="1">
    <location>
        <begin position="222"/>
        <end position="232"/>
    </location>
</feature>
<feature type="compositionally biased region" description="Pro residues" evidence="1">
    <location>
        <begin position="196"/>
        <end position="208"/>
    </location>
</feature>
<evidence type="ECO:0000313" key="4">
    <source>
        <dbReference type="Proteomes" id="UP000001070"/>
    </source>
</evidence>
<sequence length="317" mass="36422">MKHSLLAIFVFATLLCGTWATLSGKAILKEKDMMRKIVFDKKTPDVFYCPIQKPSSMSKIIVTARPLHKLCEYEGNPLPAEYKSDCYLDIDESDYACKEKYRIMHRKMNKYVALIWAVLLIFLEAGGVLADSDSDSDSSSSGHHKHKHKHKYNNPAYPTAPLYPYGYPYPYPYGQQPYTQYPLPPYGQQPMNQYPSQPPMNPYPPSGYPPNQQQQPQQPYSPYMPPPGPPAPQYGQQPPYNPNQQQPPYDPNQQQPPYNPNQQQPPYNPNQQPPYNPNQQQPPYNPNQQQPPASSVINHSLKVNKEYKEDYSKNQTQ</sequence>
<reference evidence="3 4" key="1">
    <citation type="journal article" date="2007" name="Nature">
        <title>Evolution of genes and genomes on the Drosophila phylogeny.</title>
        <authorList>
            <consortium name="Drosophila 12 Genomes Consortium"/>
            <person name="Clark A.G."/>
            <person name="Eisen M.B."/>
            <person name="Smith D.R."/>
            <person name="Bergman C.M."/>
            <person name="Oliver B."/>
            <person name="Markow T.A."/>
            <person name="Kaufman T.C."/>
            <person name="Kellis M."/>
            <person name="Gelbart W."/>
            <person name="Iyer V.N."/>
            <person name="Pollard D.A."/>
            <person name="Sackton T.B."/>
            <person name="Larracuente A.M."/>
            <person name="Singh N.D."/>
            <person name="Abad J.P."/>
            <person name="Abt D.N."/>
            <person name="Adryan B."/>
            <person name="Aguade M."/>
            <person name="Akashi H."/>
            <person name="Anderson W.W."/>
            <person name="Aquadro C.F."/>
            <person name="Ardell D.H."/>
            <person name="Arguello R."/>
            <person name="Artieri C.G."/>
            <person name="Barbash D.A."/>
            <person name="Barker D."/>
            <person name="Barsanti P."/>
            <person name="Batterham P."/>
            <person name="Batzoglou S."/>
            <person name="Begun D."/>
            <person name="Bhutkar A."/>
            <person name="Blanco E."/>
            <person name="Bosak S.A."/>
            <person name="Bradley R.K."/>
            <person name="Brand A.D."/>
            <person name="Brent M.R."/>
            <person name="Brooks A.N."/>
            <person name="Brown R.H."/>
            <person name="Butlin R.K."/>
            <person name="Caggese C."/>
            <person name="Calvi B.R."/>
            <person name="Bernardo de Carvalho A."/>
            <person name="Caspi A."/>
            <person name="Castrezana S."/>
            <person name="Celniker S.E."/>
            <person name="Chang J.L."/>
            <person name="Chapple C."/>
            <person name="Chatterji S."/>
            <person name="Chinwalla A."/>
            <person name="Civetta A."/>
            <person name="Clifton S.W."/>
            <person name="Comeron J.M."/>
            <person name="Costello J.C."/>
            <person name="Coyne J.A."/>
            <person name="Daub J."/>
            <person name="David R.G."/>
            <person name="Delcher A.L."/>
            <person name="Delehaunty K."/>
            <person name="Do C.B."/>
            <person name="Ebling H."/>
            <person name="Edwards K."/>
            <person name="Eickbush T."/>
            <person name="Evans J.D."/>
            <person name="Filipski A."/>
            <person name="Findeiss S."/>
            <person name="Freyhult E."/>
            <person name="Fulton L."/>
            <person name="Fulton R."/>
            <person name="Garcia A.C."/>
            <person name="Gardiner A."/>
            <person name="Garfield D.A."/>
            <person name="Garvin B.E."/>
            <person name="Gibson G."/>
            <person name="Gilbert D."/>
            <person name="Gnerre S."/>
            <person name="Godfrey J."/>
            <person name="Good R."/>
            <person name="Gotea V."/>
            <person name="Gravely B."/>
            <person name="Greenberg A.J."/>
            <person name="Griffiths-Jones S."/>
            <person name="Gross S."/>
            <person name="Guigo R."/>
            <person name="Gustafson E.A."/>
            <person name="Haerty W."/>
            <person name="Hahn M.W."/>
            <person name="Halligan D.L."/>
            <person name="Halpern A.L."/>
            <person name="Halter G.M."/>
            <person name="Han M.V."/>
            <person name="Heger A."/>
            <person name="Hillier L."/>
            <person name="Hinrichs A.S."/>
            <person name="Holmes I."/>
            <person name="Hoskins R.A."/>
            <person name="Hubisz M.J."/>
            <person name="Hultmark D."/>
            <person name="Huntley M.A."/>
            <person name="Jaffe D.B."/>
            <person name="Jagadeeshan S."/>
            <person name="Jeck W.R."/>
            <person name="Johnson J."/>
            <person name="Jones C.D."/>
            <person name="Jordan W.C."/>
            <person name="Karpen G.H."/>
            <person name="Kataoka E."/>
            <person name="Keightley P.D."/>
            <person name="Kheradpour P."/>
            <person name="Kirkness E.F."/>
            <person name="Koerich L.B."/>
            <person name="Kristiansen K."/>
            <person name="Kudrna D."/>
            <person name="Kulathinal R.J."/>
            <person name="Kumar S."/>
            <person name="Kwok R."/>
            <person name="Lander E."/>
            <person name="Langley C.H."/>
            <person name="Lapoint R."/>
            <person name="Lazzaro B.P."/>
            <person name="Lee S.J."/>
            <person name="Levesque L."/>
            <person name="Li R."/>
            <person name="Lin C.F."/>
            <person name="Lin M.F."/>
            <person name="Lindblad-Toh K."/>
            <person name="Llopart A."/>
            <person name="Long M."/>
            <person name="Low L."/>
            <person name="Lozovsky E."/>
            <person name="Lu J."/>
            <person name="Luo M."/>
            <person name="Machado C.A."/>
            <person name="Makalowski W."/>
            <person name="Marzo M."/>
            <person name="Matsuda M."/>
            <person name="Matzkin L."/>
            <person name="McAllister B."/>
            <person name="McBride C.S."/>
            <person name="McKernan B."/>
            <person name="McKernan K."/>
            <person name="Mendez-Lago M."/>
            <person name="Minx P."/>
            <person name="Mollenhauer M.U."/>
            <person name="Montooth K."/>
            <person name="Mount S.M."/>
            <person name="Mu X."/>
            <person name="Myers E."/>
            <person name="Negre B."/>
            <person name="Newfeld S."/>
            <person name="Nielsen R."/>
            <person name="Noor M.A."/>
            <person name="O'Grady P."/>
            <person name="Pachter L."/>
            <person name="Papaceit M."/>
            <person name="Parisi M.J."/>
            <person name="Parisi M."/>
            <person name="Parts L."/>
            <person name="Pedersen J.S."/>
            <person name="Pesole G."/>
            <person name="Phillippy A.M."/>
            <person name="Ponting C.P."/>
            <person name="Pop M."/>
            <person name="Porcelli D."/>
            <person name="Powell J.R."/>
            <person name="Prohaska S."/>
            <person name="Pruitt K."/>
            <person name="Puig M."/>
            <person name="Quesneville H."/>
            <person name="Ram K.R."/>
            <person name="Rand D."/>
            <person name="Rasmussen M.D."/>
            <person name="Reed L.K."/>
            <person name="Reenan R."/>
            <person name="Reily A."/>
            <person name="Remington K.A."/>
            <person name="Rieger T.T."/>
            <person name="Ritchie M.G."/>
            <person name="Robin C."/>
            <person name="Rogers Y.H."/>
            <person name="Rohde C."/>
            <person name="Rozas J."/>
            <person name="Rubenfield M.J."/>
            <person name="Ruiz A."/>
            <person name="Russo S."/>
            <person name="Salzberg S.L."/>
            <person name="Sanchez-Gracia A."/>
            <person name="Saranga D.J."/>
            <person name="Sato H."/>
            <person name="Schaeffer S.W."/>
            <person name="Schatz M.C."/>
            <person name="Schlenke T."/>
            <person name="Schwartz R."/>
            <person name="Segarra C."/>
            <person name="Singh R.S."/>
            <person name="Sirot L."/>
            <person name="Sirota M."/>
            <person name="Sisneros N.B."/>
            <person name="Smith C.D."/>
            <person name="Smith T.F."/>
            <person name="Spieth J."/>
            <person name="Stage D.E."/>
            <person name="Stark A."/>
            <person name="Stephan W."/>
            <person name="Strausberg R.L."/>
            <person name="Strempel S."/>
            <person name="Sturgill D."/>
            <person name="Sutton G."/>
            <person name="Sutton G.G."/>
            <person name="Tao W."/>
            <person name="Teichmann S."/>
            <person name="Tobari Y.N."/>
            <person name="Tomimura Y."/>
            <person name="Tsolas J.M."/>
            <person name="Valente V.L."/>
            <person name="Venter E."/>
            <person name="Venter J.C."/>
            <person name="Vicario S."/>
            <person name="Vieira F.G."/>
            <person name="Vilella A.J."/>
            <person name="Villasante A."/>
            <person name="Walenz B."/>
            <person name="Wang J."/>
            <person name="Wasserman M."/>
            <person name="Watts T."/>
            <person name="Wilson D."/>
            <person name="Wilson R.K."/>
            <person name="Wing R.A."/>
            <person name="Wolfner M.F."/>
            <person name="Wong A."/>
            <person name="Wong G.K."/>
            <person name="Wu C.I."/>
            <person name="Wu G."/>
            <person name="Yamamoto D."/>
            <person name="Yang H.P."/>
            <person name="Yang S.P."/>
            <person name="Yorke J.A."/>
            <person name="Yoshida K."/>
            <person name="Zdobnov E."/>
            <person name="Zhang P."/>
            <person name="Zhang Y."/>
            <person name="Zimin A.V."/>
            <person name="Baldwin J."/>
            <person name="Abdouelleil A."/>
            <person name="Abdulkadir J."/>
            <person name="Abebe A."/>
            <person name="Abera B."/>
            <person name="Abreu J."/>
            <person name="Acer S.C."/>
            <person name="Aftuck L."/>
            <person name="Alexander A."/>
            <person name="An P."/>
            <person name="Anderson E."/>
            <person name="Anderson S."/>
            <person name="Arachi H."/>
            <person name="Azer M."/>
            <person name="Bachantsang P."/>
            <person name="Barry A."/>
            <person name="Bayul T."/>
            <person name="Berlin A."/>
            <person name="Bessette D."/>
            <person name="Bloom T."/>
            <person name="Blye J."/>
            <person name="Boguslavskiy L."/>
            <person name="Bonnet C."/>
            <person name="Boukhgalter B."/>
            <person name="Bourzgui I."/>
            <person name="Brown A."/>
            <person name="Cahill P."/>
            <person name="Channer S."/>
            <person name="Cheshatsang Y."/>
            <person name="Chuda L."/>
            <person name="Citroen M."/>
            <person name="Collymore A."/>
            <person name="Cooke P."/>
            <person name="Costello M."/>
            <person name="D'Aco K."/>
            <person name="Daza R."/>
            <person name="De Haan G."/>
            <person name="DeGray S."/>
            <person name="DeMaso C."/>
            <person name="Dhargay N."/>
            <person name="Dooley K."/>
            <person name="Dooley E."/>
            <person name="Doricent M."/>
            <person name="Dorje P."/>
            <person name="Dorjee K."/>
            <person name="Dupes A."/>
            <person name="Elong R."/>
            <person name="Falk J."/>
            <person name="Farina A."/>
            <person name="Faro S."/>
            <person name="Ferguson D."/>
            <person name="Fisher S."/>
            <person name="Foley C.D."/>
            <person name="Franke A."/>
            <person name="Friedrich D."/>
            <person name="Gadbois L."/>
            <person name="Gearin G."/>
            <person name="Gearin C.R."/>
            <person name="Giannoukos G."/>
            <person name="Goode T."/>
            <person name="Graham J."/>
            <person name="Grandbois E."/>
            <person name="Grewal S."/>
            <person name="Gyaltsen K."/>
            <person name="Hafez N."/>
            <person name="Hagos B."/>
            <person name="Hall J."/>
            <person name="Henson C."/>
            <person name="Hollinger A."/>
            <person name="Honan T."/>
            <person name="Huard M.D."/>
            <person name="Hughes L."/>
            <person name="Hurhula B."/>
            <person name="Husby M.E."/>
            <person name="Kamat A."/>
            <person name="Kanga B."/>
            <person name="Kashin S."/>
            <person name="Khazanovich D."/>
            <person name="Kisner P."/>
            <person name="Lance K."/>
            <person name="Lara M."/>
            <person name="Lee W."/>
            <person name="Lennon N."/>
            <person name="Letendre F."/>
            <person name="LeVine R."/>
            <person name="Lipovsky A."/>
            <person name="Liu X."/>
            <person name="Liu J."/>
            <person name="Liu S."/>
            <person name="Lokyitsang T."/>
            <person name="Lokyitsang Y."/>
            <person name="Lubonja R."/>
            <person name="Lui A."/>
            <person name="MacDonald P."/>
            <person name="Magnisalis V."/>
            <person name="Maru K."/>
            <person name="Matthews C."/>
            <person name="McCusker W."/>
            <person name="McDonough S."/>
            <person name="Mehta T."/>
            <person name="Meldrim J."/>
            <person name="Meneus L."/>
            <person name="Mihai O."/>
            <person name="Mihalev A."/>
            <person name="Mihova T."/>
            <person name="Mittelman R."/>
            <person name="Mlenga V."/>
            <person name="Montmayeur A."/>
            <person name="Mulrain L."/>
            <person name="Navidi A."/>
            <person name="Naylor J."/>
            <person name="Negash T."/>
            <person name="Nguyen T."/>
            <person name="Nguyen N."/>
            <person name="Nicol R."/>
            <person name="Norbu C."/>
            <person name="Norbu N."/>
            <person name="Novod N."/>
            <person name="O'Neill B."/>
            <person name="Osman S."/>
            <person name="Markiewicz E."/>
            <person name="Oyono O.L."/>
            <person name="Patti C."/>
            <person name="Phunkhang P."/>
            <person name="Pierre F."/>
            <person name="Priest M."/>
            <person name="Raghuraman S."/>
            <person name="Rege F."/>
            <person name="Reyes R."/>
            <person name="Rise C."/>
            <person name="Rogov P."/>
            <person name="Ross K."/>
            <person name="Ryan E."/>
            <person name="Settipalli S."/>
            <person name="Shea T."/>
            <person name="Sherpa N."/>
            <person name="Shi L."/>
            <person name="Shih D."/>
            <person name="Sparrow T."/>
            <person name="Spaulding J."/>
            <person name="Stalker J."/>
            <person name="Stange-Thomann N."/>
            <person name="Stavropoulos S."/>
            <person name="Stone C."/>
            <person name="Strader C."/>
            <person name="Tesfaye S."/>
            <person name="Thomson T."/>
            <person name="Thoulutsang Y."/>
            <person name="Thoulutsang D."/>
            <person name="Topham K."/>
            <person name="Topping I."/>
            <person name="Tsamla T."/>
            <person name="Vassiliev H."/>
            <person name="Vo A."/>
            <person name="Wangchuk T."/>
            <person name="Wangdi T."/>
            <person name="Weiand M."/>
            <person name="Wilkinson J."/>
            <person name="Wilson A."/>
            <person name="Yadav S."/>
            <person name="Young G."/>
            <person name="Yu Q."/>
            <person name="Zembek L."/>
            <person name="Zhong D."/>
            <person name="Zimmer A."/>
            <person name="Zwirko Z."/>
            <person name="Jaffe D.B."/>
            <person name="Alvarez P."/>
            <person name="Brockman W."/>
            <person name="Butler J."/>
            <person name="Chin C."/>
            <person name="Gnerre S."/>
            <person name="Grabherr M."/>
            <person name="Kleber M."/>
            <person name="Mauceli E."/>
            <person name="MacCallum I."/>
        </authorList>
    </citation>
    <scope>NUCLEOTIDE SEQUENCE [LARGE SCALE GENOMIC DNA]</scope>
    <source>
        <strain evidence="4">Tucson 15287-2541.00</strain>
    </source>
</reference>
<dbReference type="HOGENOM" id="CLU_877905_0_0_1"/>
<feature type="region of interest" description="Disordered" evidence="1">
    <location>
        <begin position="131"/>
        <end position="155"/>
    </location>
</feature>
<dbReference type="STRING" id="7222.B4JPH0"/>
<feature type="compositionally biased region" description="Low complexity" evidence="1">
    <location>
        <begin position="209"/>
        <end position="221"/>
    </location>
</feature>
<keyword evidence="2" id="KW-0812">Transmembrane</keyword>